<protein>
    <recommendedName>
        <fullName evidence="5">Tip attachment protein J domain-containing protein</fullName>
    </recommendedName>
</protein>
<dbReference type="Proteomes" id="UP000076167">
    <property type="component" value="Unassembled WGS sequence"/>
</dbReference>
<keyword evidence="1" id="KW-0472">Membrane</keyword>
<keyword evidence="4" id="KW-1185">Reference proteome</keyword>
<feature type="signal peptide" evidence="2">
    <location>
        <begin position="1"/>
        <end position="25"/>
    </location>
</feature>
<evidence type="ECO:0000313" key="4">
    <source>
        <dbReference type="Proteomes" id="UP000076167"/>
    </source>
</evidence>
<evidence type="ECO:0000313" key="3">
    <source>
        <dbReference type="EMBL" id="KZC97162.1"/>
    </source>
</evidence>
<sequence length="873" mass="92935">MPQVIPVIAAAAAAAGTKAAVAAFAAGWIASLAGAVVGAVVSVAAASAFGASAKSKAAGITAASALSSRTQMVRQPLATRPIIYGEVQASGPVTYMNVTDGKRKLQWLITLTGHPVEEIGDIWFGDTKVFSGSGTGNAIGKYAGFAWFWKGDGTDAGDADLLAAMRARNSEWTVDHRQRGCAKLYCELTYDQDIYAGGIPQIKCLVKGKKDIYDPRSDTTGYTDNWALVTADYVKISDGVGSGYEAIEEDTLIASANVCDEDVTLAAGGTEKRYVVSGVIDTGNPVGDNLRELLNPGGGIATRAGGKWSILPGYYRTPEIEIDESWLDGPIRVRTRQSKRDLFNVVRGVYSSPESLWQPTDLPVLKSATFIAEDQGREIAVDREFLFTTSPACGQRLQKQALFKNRLQAEVELKCNLKAFAVQVGDVVGITRSAYGWDNKPFEVVTWRLAPREDGDVIRLGVDITLRETASAVYDWTADDETIVAASAANTLPGPGDVSPPDGLDVTEVLYSTRDGGGVKSKIVLVAGEADDGFVVSYQFEIREVGALEWDDKPRVDSPRFEIFDATPGIYDIRVKAINRVGASSDYVTVRREIYGLSGKPTAPTGLTIRSLGGFAILEWDQSGDLDVLQGGEVLVRWSPSLSGAELFNSGTIGNPLPGGSVQANVALRPGSYLVQFVDASGTASDPAVISTDAATILEYADIGSVVENPAWSGELDGTIVTDGNLVLPGEWLIDDIPDFDAVASVDAYGGIVTSGTYGFASGFDFTTKSRKRLTASVTLLVVSVIDTVDDRAGTVDEWDSFDGDAGGDGDCSVWFRTTDDDPSGSPVWSDWQRLDVAEVNCRAVSFEARLSVSDQSYNVEVSDLRVTAADLA</sequence>
<dbReference type="CDD" id="cd00063">
    <property type="entry name" value="FN3"/>
    <property type="match status" value="1"/>
</dbReference>
<name>A0ABR5XYR8_9PROT</name>
<keyword evidence="2" id="KW-0732">Signal</keyword>
<evidence type="ECO:0008006" key="5">
    <source>
        <dbReference type="Google" id="ProtNLM"/>
    </source>
</evidence>
<dbReference type="RefSeq" id="WP_063093024.1">
    <property type="nucleotide sequence ID" value="NZ_JAINWB010000003.1"/>
</dbReference>
<dbReference type="InterPro" id="IPR003961">
    <property type="entry name" value="FN3_dom"/>
</dbReference>
<feature type="transmembrane region" description="Helical" evidence="1">
    <location>
        <begin position="29"/>
        <end position="51"/>
    </location>
</feature>
<keyword evidence="1" id="KW-1133">Transmembrane helix</keyword>
<proteinExistence type="predicted"/>
<keyword evidence="1" id="KW-0812">Transmembrane</keyword>
<organism evidence="3 4">
    <name type="scientific">Thalassospira xiamenensis</name>
    <dbReference type="NCBI Taxonomy" id="220697"/>
    <lineage>
        <taxon>Bacteria</taxon>
        <taxon>Pseudomonadati</taxon>
        <taxon>Pseudomonadota</taxon>
        <taxon>Alphaproteobacteria</taxon>
        <taxon>Rhodospirillales</taxon>
        <taxon>Thalassospiraceae</taxon>
        <taxon>Thalassospira</taxon>
    </lineage>
</organism>
<accession>A0ABR5XYR8</accession>
<feature type="chain" id="PRO_5045877857" description="Tip attachment protein J domain-containing protein" evidence="2">
    <location>
        <begin position="26"/>
        <end position="873"/>
    </location>
</feature>
<dbReference type="EMBL" id="LPXL01000056">
    <property type="protein sequence ID" value="KZC97162.1"/>
    <property type="molecule type" value="Genomic_DNA"/>
</dbReference>
<reference evidence="3 4" key="1">
    <citation type="submission" date="2015-12" db="EMBL/GenBank/DDBJ databases">
        <title>Genome sequence of Thalassospira xiamenensis MCCC 1A03005.</title>
        <authorList>
            <person name="Lu L."/>
            <person name="Lai Q."/>
            <person name="Shao Z."/>
            <person name="Qian P."/>
        </authorList>
    </citation>
    <scope>NUCLEOTIDE SEQUENCE [LARGE SCALE GENOMIC DNA]</scope>
    <source>
        <strain evidence="3 4">MCCC 1A03005</strain>
    </source>
</reference>
<gene>
    <name evidence="3" type="ORF">AUP40_04290</name>
</gene>
<comment type="caution">
    <text evidence="3">The sequence shown here is derived from an EMBL/GenBank/DDBJ whole genome shotgun (WGS) entry which is preliminary data.</text>
</comment>
<evidence type="ECO:0000256" key="2">
    <source>
        <dbReference type="SAM" id="SignalP"/>
    </source>
</evidence>
<evidence type="ECO:0000256" key="1">
    <source>
        <dbReference type="SAM" id="Phobius"/>
    </source>
</evidence>